<accession>A0A9W8HMC6</accession>
<proteinExistence type="predicted"/>
<dbReference type="OrthoDB" id="5558748at2759"/>
<reference evidence="2" key="1">
    <citation type="submission" date="2022-07" db="EMBL/GenBank/DDBJ databases">
        <title>Phylogenomic reconstructions and comparative analyses of Kickxellomycotina fungi.</title>
        <authorList>
            <person name="Reynolds N.K."/>
            <person name="Stajich J.E."/>
            <person name="Barry K."/>
            <person name="Grigoriev I.V."/>
            <person name="Crous P."/>
            <person name="Smith M.E."/>
        </authorList>
    </citation>
    <scope>NUCLEOTIDE SEQUENCE</scope>
    <source>
        <strain evidence="2">NRRL 1565</strain>
    </source>
</reference>
<evidence type="ECO:0000256" key="1">
    <source>
        <dbReference type="SAM" id="MobiDB-lite"/>
    </source>
</evidence>
<name>A0A9W8HMC6_9FUNG</name>
<keyword evidence="3" id="KW-1185">Reference proteome</keyword>
<gene>
    <name evidence="2" type="ORF">H4R20_006682</name>
</gene>
<feature type="region of interest" description="Disordered" evidence="1">
    <location>
        <begin position="99"/>
        <end position="150"/>
    </location>
</feature>
<dbReference type="EMBL" id="JANBUO010003064">
    <property type="protein sequence ID" value="KAJ2792999.1"/>
    <property type="molecule type" value="Genomic_DNA"/>
</dbReference>
<evidence type="ECO:0000313" key="3">
    <source>
        <dbReference type="Proteomes" id="UP001140094"/>
    </source>
</evidence>
<dbReference type="AlphaFoldDB" id="A0A9W8HMC6"/>
<protein>
    <submittedName>
        <fullName evidence="2">Uncharacterized protein</fullName>
    </submittedName>
</protein>
<evidence type="ECO:0000313" key="2">
    <source>
        <dbReference type="EMBL" id="KAJ2792999.1"/>
    </source>
</evidence>
<organism evidence="2 3">
    <name type="scientific">Coemansia guatemalensis</name>
    <dbReference type="NCBI Taxonomy" id="2761395"/>
    <lineage>
        <taxon>Eukaryota</taxon>
        <taxon>Fungi</taxon>
        <taxon>Fungi incertae sedis</taxon>
        <taxon>Zoopagomycota</taxon>
        <taxon>Kickxellomycotina</taxon>
        <taxon>Kickxellomycetes</taxon>
        <taxon>Kickxellales</taxon>
        <taxon>Kickxellaceae</taxon>
        <taxon>Coemansia</taxon>
    </lineage>
</organism>
<comment type="caution">
    <text evidence="2">The sequence shown here is derived from an EMBL/GenBank/DDBJ whole genome shotgun (WGS) entry which is preliminary data.</text>
</comment>
<feature type="compositionally biased region" description="Basic residues" evidence="1">
    <location>
        <begin position="124"/>
        <end position="144"/>
    </location>
</feature>
<sequence length="150" mass="17386">MHYTLETFSTFNDQDTNEPVTVRSGNDEWFVNFALKKSLEDPEALARQYRNLRLRQSTYFERASPDTPDEELYPLVRILRKISRREMWKNKLPAGKFIVNRSRPPIYGGDDLKIRESGSAKQGSSKKSKAGIKPRPKNQGRATRRLPSDQ</sequence>
<dbReference type="Proteomes" id="UP001140094">
    <property type="component" value="Unassembled WGS sequence"/>
</dbReference>